<evidence type="ECO:0000313" key="2">
    <source>
        <dbReference type="EMBL" id="ASV84203.1"/>
    </source>
</evidence>
<evidence type="ECO:0000313" key="3">
    <source>
        <dbReference type="Proteomes" id="UP000215256"/>
    </source>
</evidence>
<dbReference type="Proteomes" id="UP000215256">
    <property type="component" value="Chromosome 2"/>
</dbReference>
<dbReference type="KEGG" id="och:CES85_4995"/>
<accession>A0A248UBN8</accession>
<proteinExistence type="predicted"/>
<dbReference type="OrthoDB" id="8447708at2"/>
<organism evidence="2 3">
    <name type="scientific">Ochrobactrum quorumnocens</name>
    <dbReference type="NCBI Taxonomy" id="271865"/>
    <lineage>
        <taxon>Bacteria</taxon>
        <taxon>Pseudomonadati</taxon>
        <taxon>Pseudomonadota</taxon>
        <taxon>Alphaproteobacteria</taxon>
        <taxon>Hyphomicrobiales</taxon>
        <taxon>Brucellaceae</taxon>
        <taxon>Brucella/Ochrobactrum group</taxon>
        <taxon>Ochrobactrum</taxon>
    </lineage>
</organism>
<dbReference type="AlphaFoldDB" id="A0A248UBN8"/>
<dbReference type="EMBL" id="CP022603">
    <property type="protein sequence ID" value="ASV84203.1"/>
    <property type="molecule type" value="Genomic_DNA"/>
</dbReference>
<sequence>MIKFTPSSVTSLICATSMGLLLAFGAAAKSKIDPMPTENTRSYSALSDGTSSTLGNTMKLSRTSASFTKLKGELKLQYSDVWKGGTDTEFDGDVYKVLNADAFFSQNKGKNGFCDEPVLWLTVKDISSQIGSGAVRIGMLSIDDWRKYKADSSGACSADTFTLK</sequence>
<protein>
    <submittedName>
        <fullName evidence="2">Uncharacterized protein</fullName>
    </submittedName>
</protein>
<dbReference type="RefSeq" id="WP_095445720.1">
    <property type="nucleotide sequence ID" value="NZ_CP022603.1"/>
</dbReference>
<feature type="chain" id="PRO_5012693187" evidence="1">
    <location>
        <begin position="29"/>
        <end position="164"/>
    </location>
</feature>
<reference evidence="2 3" key="1">
    <citation type="submission" date="2017-07" db="EMBL/GenBank/DDBJ databases">
        <title>Phylogenetic study on the rhizospheric bacterium Ochrobactrum sp. A44.</title>
        <authorList>
            <person name="Krzyzanowska D.M."/>
            <person name="Ossowicki A."/>
            <person name="Rajewska M."/>
            <person name="Maciag T."/>
            <person name="Kaczynski Z."/>
            <person name="Czerwicka M."/>
            <person name="Jafra S."/>
        </authorList>
    </citation>
    <scope>NUCLEOTIDE SEQUENCE [LARGE SCALE GENOMIC DNA]</scope>
    <source>
        <strain evidence="2 3">A44</strain>
    </source>
</reference>
<evidence type="ECO:0000256" key="1">
    <source>
        <dbReference type="SAM" id="SignalP"/>
    </source>
</evidence>
<feature type="signal peptide" evidence="1">
    <location>
        <begin position="1"/>
        <end position="28"/>
    </location>
</feature>
<keyword evidence="1" id="KW-0732">Signal</keyword>
<gene>
    <name evidence="2" type="ORF">CES85_4995</name>
</gene>
<name>A0A248UBN8_9HYPH</name>